<proteinExistence type="predicted"/>
<gene>
    <name evidence="1" type="ORF">ANE_LOCUS2629</name>
</gene>
<accession>A0A565ATF3</accession>
<dbReference type="EMBL" id="CABITT030000001">
    <property type="protein sequence ID" value="VVA92184.1"/>
    <property type="molecule type" value="Genomic_DNA"/>
</dbReference>
<sequence length="122" mass="13428">MNRSDPIESSNLTDNHQPVIEIANGHIGTNHEPFLEDIGPLTTTDELTVTKENGDVTSNSEMMVEDSGVNSFRQTVFLNLNSPAADSEHNETHYRSREVDITVMATTLRREANSQNNTIGSG</sequence>
<evidence type="ECO:0000313" key="2">
    <source>
        <dbReference type="Proteomes" id="UP000489600"/>
    </source>
</evidence>
<comment type="caution">
    <text evidence="1">The sequence shown here is derived from an EMBL/GenBank/DDBJ whole genome shotgun (WGS) entry which is preliminary data.</text>
</comment>
<evidence type="ECO:0000313" key="1">
    <source>
        <dbReference type="EMBL" id="VVA92184.1"/>
    </source>
</evidence>
<dbReference type="Proteomes" id="UP000489600">
    <property type="component" value="Unassembled WGS sequence"/>
</dbReference>
<organism evidence="1 2">
    <name type="scientific">Arabis nemorensis</name>
    <dbReference type="NCBI Taxonomy" id="586526"/>
    <lineage>
        <taxon>Eukaryota</taxon>
        <taxon>Viridiplantae</taxon>
        <taxon>Streptophyta</taxon>
        <taxon>Embryophyta</taxon>
        <taxon>Tracheophyta</taxon>
        <taxon>Spermatophyta</taxon>
        <taxon>Magnoliopsida</taxon>
        <taxon>eudicotyledons</taxon>
        <taxon>Gunneridae</taxon>
        <taxon>Pentapetalae</taxon>
        <taxon>rosids</taxon>
        <taxon>malvids</taxon>
        <taxon>Brassicales</taxon>
        <taxon>Brassicaceae</taxon>
        <taxon>Arabideae</taxon>
        <taxon>Arabis</taxon>
    </lineage>
</organism>
<name>A0A565ATF3_9BRAS</name>
<protein>
    <submittedName>
        <fullName evidence="1">Uncharacterized protein</fullName>
    </submittedName>
</protein>
<dbReference type="AlphaFoldDB" id="A0A565ATF3"/>
<reference evidence="1" key="1">
    <citation type="submission" date="2019-07" db="EMBL/GenBank/DDBJ databases">
        <authorList>
            <person name="Dittberner H."/>
        </authorList>
    </citation>
    <scope>NUCLEOTIDE SEQUENCE [LARGE SCALE GENOMIC DNA]</scope>
</reference>
<keyword evidence="2" id="KW-1185">Reference proteome</keyword>